<feature type="compositionally biased region" description="Basic and acidic residues" evidence="1">
    <location>
        <begin position="62"/>
        <end position="75"/>
    </location>
</feature>
<name>A0A9N7Z0S3_PLEPL</name>
<comment type="caution">
    <text evidence="2">The sequence shown here is derived from an EMBL/GenBank/DDBJ whole genome shotgun (WGS) entry which is preliminary data.</text>
</comment>
<reference evidence="2" key="1">
    <citation type="submission" date="2020-03" db="EMBL/GenBank/DDBJ databases">
        <authorList>
            <person name="Weist P."/>
        </authorList>
    </citation>
    <scope>NUCLEOTIDE SEQUENCE</scope>
</reference>
<dbReference type="Proteomes" id="UP001153269">
    <property type="component" value="Unassembled WGS sequence"/>
</dbReference>
<organism evidence="2 3">
    <name type="scientific">Pleuronectes platessa</name>
    <name type="common">European plaice</name>
    <dbReference type="NCBI Taxonomy" id="8262"/>
    <lineage>
        <taxon>Eukaryota</taxon>
        <taxon>Metazoa</taxon>
        <taxon>Chordata</taxon>
        <taxon>Craniata</taxon>
        <taxon>Vertebrata</taxon>
        <taxon>Euteleostomi</taxon>
        <taxon>Actinopterygii</taxon>
        <taxon>Neopterygii</taxon>
        <taxon>Teleostei</taxon>
        <taxon>Neoteleostei</taxon>
        <taxon>Acanthomorphata</taxon>
        <taxon>Carangaria</taxon>
        <taxon>Pleuronectiformes</taxon>
        <taxon>Pleuronectoidei</taxon>
        <taxon>Pleuronectidae</taxon>
        <taxon>Pleuronectes</taxon>
    </lineage>
</organism>
<proteinExistence type="predicted"/>
<feature type="region of interest" description="Disordered" evidence="1">
    <location>
        <begin position="55"/>
        <end position="80"/>
    </location>
</feature>
<evidence type="ECO:0000313" key="3">
    <source>
        <dbReference type="Proteomes" id="UP001153269"/>
    </source>
</evidence>
<keyword evidence="3" id="KW-1185">Reference proteome</keyword>
<dbReference type="AlphaFoldDB" id="A0A9N7Z0S3"/>
<dbReference type="EMBL" id="CADEAL010004091">
    <property type="protein sequence ID" value="CAB1451483.1"/>
    <property type="molecule type" value="Genomic_DNA"/>
</dbReference>
<feature type="region of interest" description="Disordered" evidence="1">
    <location>
        <begin position="1"/>
        <end position="32"/>
    </location>
</feature>
<accession>A0A9N7Z0S3</accession>
<evidence type="ECO:0000256" key="1">
    <source>
        <dbReference type="SAM" id="MobiDB-lite"/>
    </source>
</evidence>
<sequence>MSVPPPPVPPSPPHSSVRQSGRQLLDPGQRTEPLRPVSGCVWSCVSFGFDFSATTPTSGTVRSEKEKKTDLRPEIAADPPGVVECDDKRLHRGQRTVEIQFVSRRRNEHESELRGHTPLCHTLRSVRSSISFCSMLVSSSSSSSSSSCSSSVTVNREINEILFILFSVKLLIKA</sequence>
<protein>
    <submittedName>
        <fullName evidence="2">Uncharacterized protein</fullName>
    </submittedName>
</protein>
<evidence type="ECO:0000313" key="2">
    <source>
        <dbReference type="EMBL" id="CAB1451483.1"/>
    </source>
</evidence>
<feature type="compositionally biased region" description="Pro residues" evidence="1">
    <location>
        <begin position="1"/>
        <end position="13"/>
    </location>
</feature>
<gene>
    <name evidence="2" type="ORF">PLEPLA_LOCUS39177</name>
</gene>